<dbReference type="PROSITE" id="PS50109">
    <property type="entry name" value="HIS_KIN"/>
    <property type="match status" value="1"/>
</dbReference>
<dbReference type="SMART" id="SM00388">
    <property type="entry name" value="HisKA"/>
    <property type="match status" value="1"/>
</dbReference>
<dbReference type="SMART" id="SM00387">
    <property type="entry name" value="HATPase_c"/>
    <property type="match status" value="1"/>
</dbReference>
<evidence type="ECO:0000313" key="12">
    <source>
        <dbReference type="EMBL" id="PLT47960.1"/>
    </source>
</evidence>
<dbReference type="SMART" id="SM00091">
    <property type="entry name" value="PAS"/>
    <property type="match status" value="4"/>
</dbReference>
<dbReference type="InterPro" id="IPR036097">
    <property type="entry name" value="HisK_dim/P_sf"/>
</dbReference>
<evidence type="ECO:0000256" key="3">
    <source>
        <dbReference type="ARBA" id="ARBA00022553"/>
    </source>
</evidence>
<feature type="domain" description="PAS" evidence="10">
    <location>
        <begin position="276"/>
        <end position="346"/>
    </location>
</feature>
<dbReference type="InterPro" id="IPR000700">
    <property type="entry name" value="PAS-assoc_C"/>
</dbReference>
<dbReference type="Gene3D" id="3.30.450.20">
    <property type="entry name" value="PAS domain"/>
    <property type="match status" value="4"/>
</dbReference>
<keyword evidence="8" id="KW-0902">Two-component regulatory system</keyword>
<dbReference type="GO" id="GO:0005524">
    <property type="term" value="F:ATP binding"/>
    <property type="evidence" value="ECO:0007669"/>
    <property type="project" value="UniProtKB-KW"/>
</dbReference>
<comment type="caution">
    <text evidence="12">The sequence shown here is derived from an EMBL/GenBank/DDBJ whole genome shotgun (WGS) entry which is preliminary data.</text>
</comment>
<feature type="domain" description="Histidine kinase" evidence="9">
    <location>
        <begin position="543"/>
        <end position="747"/>
    </location>
</feature>
<accession>A0A2N5NCI5</accession>
<keyword evidence="4" id="KW-0808">Transferase</keyword>
<name>A0A2N5NCI5_9BACL</name>
<dbReference type="InterPro" id="IPR003594">
    <property type="entry name" value="HATPase_dom"/>
</dbReference>
<dbReference type="PANTHER" id="PTHR43065">
    <property type="entry name" value="SENSOR HISTIDINE KINASE"/>
    <property type="match status" value="1"/>
</dbReference>
<evidence type="ECO:0000259" key="9">
    <source>
        <dbReference type="PROSITE" id="PS50109"/>
    </source>
</evidence>
<dbReference type="CDD" id="cd00075">
    <property type="entry name" value="HATPase"/>
    <property type="match status" value="1"/>
</dbReference>
<keyword evidence="5" id="KW-0547">Nucleotide-binding</keyword>
<keyword evidence="6 12" id="KW-0418">Kinase</keyword>
<dbReference type="Pfam" id="PF08447">
    <property type="entry name" value="PAS_3"/>
    <property type="match status" value="1"/>
</dbReference>
<feature type="domain" description="PAC" evidence="11">
    <location>
        <begin position="344"/>
        <end position="399"/>
    </location>
</feature>
<dbReference type="NCBIfam" id="TIGR00229">
    <property type="entry name" value="sensory_box"/>
    <property type="match status" value="3"/>
</dbReference>
<protein>
    <recommendedName>
        <fullName evidence="2">histidine kinase</fullName>
        <ecNumber evidence="2">2.7.13.3</ecNumber>
    </recommendedName>
</protein>
<evidence type="ECO:0000256" key="1">
    <source>
        <dbReference type="ARBA" id="ARBA00000085"/>
    </source>
</evidence>
<dbReference type="InterPro" id="IPR004358">
    <property type="entry name" value="Sig_transdc_His_kin-like_C"/>
</dbReference>
<dbReference type="SUPFAM" id="SSF47384">
    <property type="entry name" value="Homodimeric domain of signal transducing histidine kinase"/>
    <property type="match status" value="1"/>
</dbReference>
<keyword evidence="3" id="KW-0597">Phosphoprotein</keyword>
<dbReference type="PANTHER" id="PTHR43065:SF34">
    <property type="entry name" value="SPORULATION KINASE A"/>
    <property type="match status" value="1"/>
</dbReference>
<dbReference type="Pfam" id="PF00512">
    <property type="entry name" value="HisKA"/>
    <property type="match status" value="1"/>
</dbReference>
<gene>
    <name evidence="12" type="ORF">B8V81_0092</name>
</gene>
<dbReference type="InterPro" id="IPR013655">
    <property type="entry name" value="PAS_fold_3"/>
</dbReference>
<evidence type="ECO:0000256" key="7">
    <source>
        <dbReference type="ARBA" id="ARBA00022840"/>
    </source>
</evidence>
<dbReference type="InterPro" id="IPR036890">
    <property type="entry name" value="HATPase_C_sf"/>
</dbReference>
<dbReference type="EMBL" id="NFEZ01000001">
    <property type="protein sequence ID" value="PLT47960.1"/>
    <property type="molecule type" value="Genomic_DNA"/>
</dbReference>
<dbReference type="Gene3D" id="1.10.287.130">
    <property type="match status" value="1"/>
</dbReference>
<dbReference type="EC" id="2.7.13.3" evidence="2"/>
<dbReference type="CDD" id="cd00130">
    <property type="entry name" value="PAS"/>
    <property type="match status" value="4"/>
</dbReference>
<proteinExistence type="predicted"/>
<dbReference type="AlphaFoldDB" id="A0A2N5NCI5"/>
<evidence type="ECO:0000259" key="11">
    <source>
        <dbReference type="PROSITE" id="PS50113"/>
    </source>
</evidence>
<dbReference type="PROSITE" id="PS50113">
    <property type="entry name" value="PAC"/>
    <property type="match status" value="1"/>
</dbReference>
<dbReference type="InterPro" id="IPR001610">
    <property type="entry name" value="PAC"/>
</dbReference>
<keyword evidence="13" id="KW-1185">Reference proteome</keyword>
<organism evidence="12 13">
    <name type="scientific">Paenibacillus pasadenensis</name>
    <dbReference type="NCBI Taxonomy" id="217090"/>
    <lineage>
        <taxon>Bacteria</taxon>
        <taxon>Bacillati</taxon>
        <taxon>Bacillota</taxon>
        <taxon>Bacilli</taxon>
        <taxon>Bacillales</taxon>
        <taxon>Paenibacillaceae</taxon>
        <taxon>Paenibacillus</taxon>
    </lineage>
</organism>
<dbReference type="SMART" id="SM00086">
    <property type="entry name" value="PAC"/>
    <property type="match status" value="4"/>
</dbReference>
<dbReference type="SUPFAM" id="SSF55874">
    <property type="entry name" value="ATPase domain of HSP90 chaperone/DNA topoisomerase II/histidine kinase"/>
    <property type="match status" value="1"/>
</dbReference>
<evidence type="ECO:0000256" key="4">
    <source>
        <dbReference type="ARBA" id="ARBA00022679"/>
    </source>
</evidence>
<dbReference type="Pfam" id="PF02518">
    <property type="entry name" value="HATPase_c"/>
    <property type="match status" value="1"/>
</dbReference>
<dbReference type="PROSITE" id="PS50112">
    <property type="entry name" value="PAS"/>
    <property type="match status" value="3"/>
</dbReference>
<dbReference type="Proteomes" id="UP000234789">
    <property type="component" value="Unassembled WGS sequence"/>
</dbReference>
<reference evidence="12 13" key="1">
    <citation type="submission" date="2017-05" db="EMBL/GenBank/DDBJ databases">
        <title>Functional genome analysis of Paenibacillus pasadenensis strain R16: insights on endophytic life style and antifungal activity.</title>
        <authorList>
            <person name="Passera A."/>
            <person name="Marcolungo L."/>
            <person name="Casati P."/>
            <person name="Brasca M."/>
            <person name="Quaglino F."/>
            <person name="Delledonne M."/>
        </authorList>
    </citation>
    <scope>NUCLEOTIDE SEQUENCE [LARGE SCALE GENOMIC DNA]</scope>
    <source>
        <strain evidence="12 13">R16</strain>
    </source>
</reference>
<dbReference type="GO" id="GO:0000155">
    <property type="term" value="F:phosphorelay sensor kinase activity"/>
    <property type="evidence" value="ECO:0007669"/>
    <property type="project" value="InterPro"/>
</dbReference>
<evidence type="ECO:0000256" key="6">
    <source>
        <dbReference type="ARBA" id="ARBA00022777"/>
    </source>
</evidence>
<dbReference type="PRINTS" id="PR00344">
    <property type="entry name" value="BCTRLSENSOR"/>
</dbReference>
<feature type="domain" description="PAS" evidence="10">
    <location>
        <begin position="158"/>
        <end position="200"/>
    </location>
</feature>
<evidence type="ECO:0000256" key="8">
    <source>
        <dbReference type="ARBA" id="ARBA00023012"/>
    </source>
</evidence>
<evidence type="ECO:0000256" key="5">
    <source>
        <dbReference type="ARBA" id="ARBA00022741"/>
    </source>
</evidence>
<dbReference type="Pfam" id="PF13426">
    <property type="entry name" value="PAS_9"/>
    <property type="match status" value="2"/>
</dbReference>
<dbReference type="InterPro" id="IPR000014">
    <property type="entry name" value="PAS"/>
</dbReference>
<sequence length="747" mass="84901">MLCRRTLSMQTYTLIAQSEVTCTMDISDLLSHPVAHHAFHYTLVGKALVRLGGEVEMVNRSLCNMLGYTEQELLRMRIHDIIYTEDVPLYNGSINDLLGGNSDYVEMENRYICLDGRHKWGTTTLSIIEVEGHPERVFLIQIQEITYRKKLVELNEEYADKFRMLADNHSDLVYDVMLDGSISYVNRACTKLLGYDLYELERTLGDIIRKSLEHVTETYTNAPFEMETSIEAKDGQILKFSVLHIPNFIQNELVGLHCIARDITLQSSMEKALKHSEKKYRLLADHTGEMIATLNINGIIYYISPACKPFLGYDATELIGRPVWELFYPPDIEKLDNSQEWMNEDGHVNILRLRRRDGSFVWVEVVSNTLRYDSGNVREIVKVFRDITSRKTLEDVLATQERVMSGIVEMMDVGVVICDEHGILTSMNRAARQLHEFVQIPLSSEHWSSTYGLYESDGKTPLSKERVPLYRAYRGESFRDLEMVVKKSNGEHRLVLCHGKPIIVHNKIVSGICVMHDITDFDAAKQSAHQADKLSIAGQMAAGIAHEIRNPLTALKGFLQLLSAGNENGSKYYDIMKEELTRIELILNELLALAKPQEMNMTRHDLSELIQDIVVLLQAQATLHNVEIHFHPTKESVQIRCDGNKIKQLFINLIKNAIEAMPEGGTVWIEQMRCDEWVKVSIRDNGVGIPQELLQKIGQPFFTQKETGTGLGLSICYQIAEYHDANIEVASEVGEGTTFTVSFPVAL</sequence>
<feature type="domain" description="PAS" evidence="10">
    <location>
        <begin position="53"/>
        <end position="101"/>
    </location>
</feature>
<keyword evidence="7" id="KW-0067">ATP-binding</keyword>
<dbReference type="InterPro" id="IPR035965">
    <property type="entry name" value="PAS-like_dom_sf"/>
</dbReference>
<comment type="catalytic activity">
    <reaction evidence="1">
        <text>ATP + protein L-histidine = ADP + protein N-phospho-L-histidine.</text>
        <dbReference type="EC" id="2.7.13.3"/>
    </reaction>
</comment>
<dbReference type="InterPro" id="IPR005467">
    <property type="entry name" value="His_kinase_dom"/>
</dbReference>
<dbReference type="InterPro" id="IPR003661">
    <property type="entry name" value="HisK_dim/P_dom"/>
</dbReference>
<dbReference type="SUPFAM" id="SSF55785">
    <property type="entry name" value="PYP-like sensor domain (PAS domain)"/>
    <property type="match status" value="4"/>
</dbReference>
<evidence type="ECO:0000259" key="10">
    <source>
        <dbReference type="PROSITE" id="PS50112"/>
    </source>
</evidence>
<dbReference type="CDD" id="cd00082">
    <property type="entry name" value="HisKA"/>
    <property type="match status" value="1"/>
</dbReference>
<dbReference type="Pfam" id="PF13188">
    <property type="entry name" value="PAS_8"/>
    <property type="match status" value="1"/>
</dbReference>
<evidence type="ECO:0000313" key="13">
    <source>
        <dbReference type="Proteomes" id="UP000234789"/>
    </source>
</evidence>
<dbReference type="Gene3D" id="3.30.565.10">
    <property type="entry name" value="Histidine kinase-like ATPase, C-terminal domain"/>
    <property type="match status" value="1"/>
</dbReference>
<evidence type="ECO:0000256" key="2">
    <source>
        <dbReference type="ARBA" id="ARBA00012438"/>
    </source>
</evidence>